<gene>
    <name evidence="2" type="ORF">M422DRAFT_254666</name>
</gene>
<accession>A0A0C9VVE7</accession>
<evidence type="ECO:0000256" key="1">
    <source>
        <dbReference type="SAM" id="MobiDB-lite"/>
    </source>
</evidence>
<dbReference type="AlphaFoldDB" id="A0A0C9VVE7"/>
<dbReference type="Proteomes" id="UP000054279">
    <property type="component" value="Unassembled WGS sequence"/>
</dbReference>
<dbReference type="EMBL" id="KN837131">
    <property type="protein sequence ID" value="KIJ42261.1"/>
    <property type="molecule type" value="Genomic_DNA"/>
</dbReference>
<sequence>MHLHSDTRTMRPAHTTGSPPPRSKEHHRRFLPPLAFTNSATRSSLHGSNSSTKPFTTVAPNRASRMVSSIGAPTQFYPYSQVPCGTIAVDSCVEILEQMVGQYHQIGANEVTSRRRIEL</sequence>
<dbReference type="HOGENOM" id="CLU_2062964_0_0_1"/>
<name>A0A0C9VVE7_SPHS4</name>
<protein>
    <submittedName>
        <fullName evidence="2">Uncharacterized protein</fullName>
    </submittedName>
</protein>
<proteinExistence type="predicted"/>
<feature type="compositionally biased region" description="Polar residues" evidence="1">
    <location>
        <begin position="36"/>
        <end position="57"/>
    </location>
</feature>
<feature type="region of interest" description="Disordered" evidence="1">
    <location>
        <begin position="1"/>
        <end position="57"/>
    </location>
</feature>
<reference evidence="2 3" key="1">
    <citation type="submission" date="2014-06" db="EMBL/GenBank/DDBJ databases">
        <title>Evolutionary Origins and Diversification of the Mycorrhizal Mutualists.</title>
        <authorList>
            <consortium name="DOE Joint Genome Institute"/>
            <consortium name="Mycorrhizal Genomics Consortium"/>
            <person name="Kohler A."/>
            <person name="Kuo A."/>
            <person name="Nagy L.G."/>
            <person name="Floudas D."/>
            <person name="Copeland A."/>
            <person name="Barry K.W."/>
            <person name="Cichocki N."/>
            <person name="Veneault-Fourrey C."/>
            <person name="LaButti K."/>
            <person name="Lindquist E.A."/>
            <person name="Lipzen A."/>
            <person name="Lundell T."/>
            <person name="Morin E."/>
            <person name="Murat C."/>
            <person name="Riley R."/>
            <person name="Ohm R."/>
            <person name="Sun H."/>
            <person name="Tunlid A."/>
            <person name="Henrissat B."/>
            <person name="Grigoriev I.V."/>
            <person name="Hibbett D.S."/>
            <person name="Martin F."/>
        </authorList>
    </citation>
    <scope>NUCLEOTIDE SEQUENCE [LARGE SCALE GENOMIC DNA]</scope>
    <source>
        <strain evidence="2 3">SS14</strain>
    </source>
</reference>
<keyword evidence="3" id="KW-1185">Reference proteome</keyword>
<evidence type="ECO:0000313" key="2">
    <source>
        <dbReference type="EMBL" id="KIJ42261.1"/>
    </source>
</evidence>
<organism evidence="2 3">
    <name type="scientific">Sphaerobolus stellatus (strain SS14)</name>
    <dbReference type="NCBI Taxonomy" id="990650"/>
    <lineage>
        <taxon>Eukaryota</taxon>
        <taxon>Fungi</taxon>
        <taxon>Dikarya</taxon>
        <taxon>Basidiomycota</taxon>
        <taxon>Agaricomycotina</taxon>
        <taxon>Agaricomycetes</taxon>
        <taxon>Phallomycetidae</taxon>
        <taxon>Geastrales</taxon>
        <taxon>Sphaerobolaceae</taxon>
        <taxon>Sphaerobolus</taxon>
    </lineage>
</organism>
<evidence type="ECO:0000313" key="3">
    <source>
        <dbReference type="Proteomes" id="UP000054279"/>
    </source>
</evidence>